<proteinExistence type="predicted"/>
<accession>A0A367XLC8</accession>
<protein>
    <submittedName>
        <fullName evidence="1">Uncharacterized protein</fullName>
    </submittedName>
</protein>
<sequence length="101" mass="11148">MSSPMTLMLTLENRHATTPLHLTSLAPQEGWQTPPPRHLAPGTRQTCRIDTSDRLAITLHYGSWHIGISLENGKLEVEPGLAEIEYQAISGHQADITLRLG</sequence>
<dbReference type="RefSeq" id="WP_114086533.1">
    <property type="nucleotide sequence ID" value="NZ_JPWH01000001.1"/>
</dbReference>
<evidence type="ECO:0000313" key="2">
    <source>
        <dbReference type="Proteomes" id="UP000252517"/>
    </source>
</evidence>
<gene>
    <name evidence="1" type="ORF">TH25_00910</name>
</gene>
<dbReference type="EMBL" id="JPWH01000001">
    <property type="protein sequence ID" value="RCK53960.1"/>
    <property type="molecule type" value="Genomic_DNA"/>
</dbReference>
<comment type="caution">
    <text evidence="1">The sequence shown here is derived from an EMBL/GenBank/DDBJ whole genome shotgun (WGS) entry which is preliminary data.</text>
</comment>
<dbReference type="Proteomes" id="UP000252517">
    <property type="component" value="Unassembled WGS sequence"/>
</dbReference>
<dbReference type="AlphaFoldDB" id="A0A367XLC8"/>
<organism evidence="1 2">
    <name type="scientific">Thalassospira profundimaris</name>
    <dbReference type="NCBI Taxonomy" id="502049"/>
    <lineage>
        <taxon>Bacteria</taxon>
        <taxon>Pseudomonadati</taxon>
        <taxon>Pseudomonadota</taxon>
        <taxon>Alphaproteobacteria</taxon>
        <taxon>Rhodospirillales</taxon>
        <taxon>Thalassospiraceae</taxon>
        <taxon>Thalassospira</taxon>
    </lineage>
</organism>
<reference evidence="1 2" key="1">
    <citation type="submission" date="2014-07" db="EMBL/GenBank/DDBJ databases">
        <title>Draft genome sequence of Thalassospira profundimaris S25-3-2.</title>
        <authorList>
            <person name="Lai Q."/>
            <person name="Shao Z."/>
        </authorList>
    </citation>
    <scope>NUCLEOTIDE SEQUENCE [LARGE SCALE GENOMIC DNA]</scope>
    <source>
        <strain evidence="1 2">S25-3-2</strain>
    </source>
</reference>
<evidence type="ECO:0000313" key="1">
    <source>
        <dbReference type="EMBL" id="RCK53960.1"/>
    </source>
</evidence>
<name>A0A367XLC8_9PROT</name>
<dbReference type="OrthoDB" id="7366323at2"/>